<name>A0A139WIJ9_TRICA</name>
<dbReference type="AlphaFoldDB" id="A0A139WIJ9"/>
<evidence type="ECO:0000313" key="6">
    <source>
        <dbReference type="EMBL" id="KYB27734.1"/>
    </source>
</evidence>
<feature type="transmembrane region" description="Helical" evidence="5">
    <location>
        <begin position="446"/>
        <end position="465"/>
    </location>
</feature>
<feature type="transmembrane region" description="Helical" evidence="5">
    <location>
        <begin position="190"/>
        <end position="209"/>
    </location>
</feature>
<dbReference type="InParanoid" id="A0A139WIJ9"/>
<feature type="transmembrane region" description="Helical" evidence="5">
    <location>
        <begin position="293"/>
        <end position="310"/>
    </location>
</feature>
<feature type="transmembrane region" description="Helical" evidence="5">
    <location>
        <begin position="379"/>
        <end position="400"/>
    </location>
</feature>
<evidence type="ECO:0000256" key="1">
    <source>
        <dbReference type="ARBA" id="ARBA00004141"/>
    </source>
</evidence>
<feature type="transmembrane region" description="Helical" evidence="5">
    <location>
        <begin position="132"/>
        <end position="153"/>
    </location>
</feature>
<feature type="transmembrane region" description="Helical" evidence="5">
    <location>
        <begin position="356"/>
        <end position="373"/>
    </location>
</feature>
<evidence type="ECO:0000256" key="4">
    <source>
        <dbReference type="ARBA" id="ARBA00023136"/>
    </source>
</evidence>
<dbReference type="Pfam" id="PF00083">
    <property type="entry name" value="Sugar_tr"/>
    <property type="match status" value="1"/>
</dbReference>
<proteinExistence type="predicted"/>
<dbReference type="SUPFAM" id="SSF103473">
    <property type="entry name" value="MFS general substrate transporter"/>
    <property type="match status" value="1"/>
</dbReference>
<protein>
    <submittedName>
        <fullName evidence="6">Solute carrier family 22 member 16-like Protein</fullName>
    </submittedName>
</protein>
<keyword evidence="2 5" id="KW-0812">Transmembrane</keyword>
<dbReference type="OrthoDB" id="6723440at2759"/>
<reference evidence="6 7" key="2">
    <citation type="journal article" date="2010" name="Nucleic Acids Res.">
        <title>BeetleBase in 2010: revisions to provide comprehensive genomic information for Tribolium castaneum.</title>
        <authorList>
            <person name="Kim H.S."/>
            <person name="Murphy T."/>
            <person name="Xia J."/>
            <person name="Caragea D."/>
            <person name="Park Y."/>
            <person name="Beeman R.W."/>
            <person name="Lorenzen M.D."/>
            <person name="Butcher S."/>
            <person name="Manak J.R."/>
            <person name="Brown S.J."/>
        </authorList>
    </citation>
    <scope>GENOME REANNOTATION</scope>
    <source>
        <strain evidence="6 7">Georgia GA2</strain>
    </source>
</reference>
<dbReference type="GO" id="GO:0022857">
    <property type="term" value="F:transmembrane transporter activity"/>
    <property type="evidence" value="ECO:0007669"/>
    <property type="project" value="InterPro"/>
</dbReference>
<dbReference type="PANTHER" id="PTHR24064">
    <property type="entry name" value="SOLUTE CARRIER FAMILY 22 MEMBER"/>
    <property type="match status" value="1"/>
</dbReference>
<dbReference type="InterPro" id="IPR005828">
    <property type="entry name" value="MFS_sugar_transport-like"/>
</dbReference>
<dbReference type="Gene3D" id="1.20.1250.20">
    <property type="entry name" value="MFS general substrate transporter like domains"/>
    <property type="match status" value="1"/>
</dbReference>
<dbReference type="OMA" id="HNIELMK"/>
<feature type="transmembrane region" description="Helical" evidence="5">
    <location>
        <begin position="330"/>
        <end position="349"/>
    </location>
</feature>
<sequence length="480" mass="55038">MRRVLFSSEPSEKEFFEEYNKFNGATPWFILIFILRSLIPLCLALQTGTFEFSDSIDLYVEHFSITYNRTDNFIFQSSCAIKSKENETGHECALQDCTQRDIALKMSLLKSIGFSLGPVFGGVFSDVFGRRIVSLSFSVIWFLSSLVIALVNNKLLVEIFYSITVASANIVNVVTFVTFAEIANRKSRFLVVYTIMTIILGSFMSISFAKLFTVWKYFSTFVSSINVLIIFACWYIPESPRWLLNKNKQRKVYDQLNDVSGLIYTVQVRNGAETAMKIEILRLMFLFLFKSKMKYFLLISWSMIISSFLYNCSKMKALLNFVNSGDYGVLANVAEIMGYLFLLPIYIFLGKRFGLLFLYILVAIQSLFAMFLATTEEIYHVAFGILFGTCTVCLNLLYCLDLFPTFLRGTMMGINFCVFGLTMVVTTFFAKVDLFAPEDERKLNNMYYYVIFLCGGIFGLSVFLLPETANQELPNFKLYE</sequence>
<evidence type="ECO:0000256" key="3">
    <source>
        <dbReference type="ARBA" id="ARBA00022989"/>
    </source>
</evidence>
<dbReference type="PROSITE" id="PS00216">
    <property type="entry name" value="SUGAR_TRANSPORT_1"/>
    <property type="match status" value="1"/>
</dbReference>
<dbReference type="KEGG" id="tca:103312765"/>
<organism evidence="6 7">
    <name type="scientific">Tribolium castaneum</name>
    <name type="common">Red flour beetle</name>
    <dbReference type="NCBI Taxonomy" id="7070"/>
    <lineage>
        <taxon>Eukaryota</taxon>
        <taxon>Metazoa</taxon>
        <taxon>Ecdysozoa</taxon>
        <taxon>Arthropoda</taxon>
        <taxon>Hexapoda</taxon>
        <taxon>Insecta</taxon>
        <taxon>Pterygota</taxon>
        <taxon>Neoptera</taxon>
        <taxon>Endopterygota</taxon>
        <taxon>Coleoptera</taxon>
        <taxon>Polyphaga</taxon>
        <taxon>Cucujiformia</taxon>
        <taxon>Tenebrionidae</taxon>
        <taxon>Tenebrionidae incertae sedis</taxon>
        <taxon>Tribolium</taxon>
    </lineage>
</organism>
<evidence type="ECO:0000256" key="5">
    <source>
        <dbReference type="SAM" id="Phobius"/>
    </source>
</evidence>
<feature type="transmembrane region" description="Helical" evidence="5">
    <location>
        <begin position="25"/>
        <end position="45"/>
    </location>
</feature>
<reference evidence="6 7" key="1">
    <citation type="journal article" date="2008" name="Nature">
        <title>The genome of the model beetle and pest Tribolium castaneum.</title>
        <authorList>
            <consortium name="Tribolium Genome Sequencing Consortium"/>
            <person name="Richards S."/>
            <person name="Gibbs R.A."/>
            <person name="Weinstock G.M."/>
            <person name="Brown S.J."/>
            <person name="Denell R."/>
            <person name="Beeman R.W."/>
            <person name="Gibbs R."/>
            <person name="Beeman R.W."/>
            <person name="Brown S.J."/>
            <person name="Bucher G."/>
            <person name="Friedrich M."/>
            <person name="Grimmelikhuijzen C.J."/>
            <person name="Klingler M."/>
            <person name="Lorenzen M."/>
            <person name="Richards S."/>
            <person name="Roth S."/>
            <person name="Schroder R."/>
            <person name="Tautz D."/>
            <person name="Zdobnov E.M."/>
            <person name="Muzny D."/>
            <person name="Gibbs R.A."/>
            <person name="Weinstock G.M."/>
            <person name="Attaway T."/>
            <person name="Bell S."/>
            <person name="Buhay C.J."/>
            <person name="Chandrabose M.N."/>
            <person name="Chavez D."/>
            <person name="Clerk-Blankenburg K.P."/>
            <person name="Cree A."/>
            <person name="Dao M."/>
            <person name="Davis C."/>
            <person name="Chacko J."/>
            <person name="Dinh H."/>
            <person name="Dugan-Rocha S."/>
            <person name="Fowler G."/>
            <person name="Garner T.T."/>
            <person name="Garnes J."/>
            <person name="Gnirke A."/>
            <person name="Hawes A."/>
            <person name="Hernandez J."/>
            <person name="Hines S."/>
            <person name="Holder M."/>
            <person name="Hume J."/>
            <person name="Jhangiani S.N."/>
            <person name="Joshi V."/>
            <person name="Khan Z.M."/>
            <person name="Jackson L."/>
            <person name="Kovar C."/>
            <person name="Kowis A."/>
            <person name="Lee S."/>
            <person name="Lewis L.R."/>
            <person name="Margolis J."/>
            <person name="Morgan M."/>
            <person name="Nazareth L.V."/>
            <person name="Nguyen N."/>
            <person name="Okwuonu G."/>
            <person name="Parker D."/>
            <person name="Richards S."/>
            <person name="Ruiz S.J."/>
            <person name="Santibanez J."/>
            <person name="Savard J."/>
            <person name="Scherer S.E."/>
            <person name="Schneider B."/>
            <person name="Sodergren E."/>
            <person name="Tautz D."/>
            <person name="Vattahil S."/>
            <person name="Villasana D."/>
            <person name="White C.S."/>
            <person name="Wright R."/>
            <person name="Park Y."/>
            <person name="Beeman R.W."/>
            <person name="Lord J."/>
            <person name="Oppert B."/>
            <person name="Lorenzen M."/>
            <person name="Brown S."/>
            <person name="Wang L."/>
            <person name="Savard J."/>
            <person name="Tautz D."/>
            <person name="Richards S."/>
            <person name="Weinstock G."/>
            <person name="Gibbs R.A."/>
            <person name="Liu Y."/>
            <person name="Worley K."/>
            <person name="Weinstock G."/>
            <person name="Elsik C.G."/>
            <person name="Reese J.T."/>
            <person name="Elhaik E."/>
            <person name="Landan G."/>
            <person name="Graur D."/>
            <person name="Arensburger P."/>
            <person name="Atkinson P."/>
            <person name="Beeman R.W."/>
            <person name="Beidler J."/>
            <person name="Brown S.J."/>
            <person name="Demuth J.P."/>
            <person name="Drury D.W."/>
            <person name="Du Y.Z."/>
            <person name="Fujiwara H."/>
            <person name="Lorenzen M."/>
            <person name="Maselli V."/>
            <person name="Osanai M."/>
            <person name="Park Y."/>
            <person name="Robertson H.M."/>
            <person name="Tu Z."/>
            <person name="Wang J.J."/>
            <person name="Wang S."/>
            <person name="Richards S."/>
            <person name="Song H."/>
            <person name="Zhang L."/>
            <person name="Sodergren E."/>
            <person name="Werner D."/>
            <person name="Stanke M."/>
            <person name="Morgenstern B."/>
            <person name="Solovyev V."/>
            <person name="Kosarev P."/>
            <person name="Brown G."/>
            <person name="Chen H.C."/>
            <person name="Ermolaeva O."/>
            <person name="Hlavina W."/>
            <person name="Kapustin Y."/>
            <person name="Kiryutin B."/>
            <person name="Kitts P."/>
            <person name="Maglott D."/>
            <person name="Pruitt K."/>
            <person name="Sapojnikov V."/>
            <person name="Souvorov A."/>
            <person name="Mackey A.J."/>
            <person name="Waterhouse R.M."/>
            <person name="Wyder S."/>
            <person name="Zdobnov E.M."/>
            <person name="Zdobnov E.M."/>
            <person name="Wyder S."/>
            <person name="Kriventseva E.V."/>
            <person name="Kadowaki T."/>
            <person name="Bork P."/>
            <person name="Aranda M."/>
            <person name="Bao R."/>
            <person name="Beermann A."/>
            <person name="Berns N."/>
            <person name="Bolognesi R."/>
            <person name="Bonneton F."/>
            <person name="Bopp D."/>
            <person name="Brown S.J."/>
            <person name="Bucher G."/>
            <person name="Butts T."/>
            <person name="Chaumot A."/>
            <person name="Denell R.E."/>
            <person name="Ferrier D.E."/>
            <person name="Friedrich M."/>
            <person name="Gordon C.M."/>
            <person name="Jindra M."/>
            <person name="Klingler M."/>
            <person name="Lan Q."/>
            <person name="Lattorff H.M."/>
            <person name="Laudet V."/>
            <person name="von Levetsow C."/>
            <person name="Liu Z."/>
            <person name="Lutz R."/>
            <person name="Lynch J.A."/>
            <person name="da Fonseca R.N."/>
            <person name="Posnien N."/>
            <person name="Reuter R."/>
            <person name="Roth S."/>
            <person name="Savard J."/>
            <person name="Schinko J.B."/>
            <person name="Schmitt C."/>
            <person name="Schoppmeier M."/>
            <person name="Schroder R."/>
            <person name="Shippy T.D."/>
            <person name="Simonnet F."/>
            <person name="Marques-Souza H."/>
            <person name="Tautz D."/>
            <person name="Tomoyasu Y."/>
            <person name="Trauner J."/>
            <person name="Van der Zee M."/>
            <person name="Vervoort M."/>
            <person name="Wittkopp N."/>
            <person name="Wimmer E.A."/>
            <person name="Yang X."/>
            <person name="Jones A.K."/>
            <person name="Sattelle D.B."/>
            <person name="Ebert P.R."/>
            <person name="Nelson D."/>
            <person name="Scott J.G."/>
            <person name="Beeman R.W."/>
            <person name="Muthukrishnan S."/>
            <person name="Kramer K.J."/>
            <person name="Arakane Y."/>
            <person name="Beeman R.W."/>
            <person name="Zhu Q."/>
            <person name="Hogenkamp D."/>
            <person name="Dixit R."/>
            <person name="Oppert B."/>
            <person name="Jiang H."/>
            <person name="Zou Z."/>
            <person name="Marshall J."/>
            <person name="Elpidina E."/>
            <person name="Vinokurov K."/>
            <person name="Oppert C."/>
            <person name="Zou Z."/>
            <person name="Evans J."/>
            <person name="Lu Z."/>
            <person name="Zhao P."/>
            <person name="Sumathipala N."/>
            <person name="Altincicek B."/>
            <person name="Vilcinskas A."/>
            <person name="Williams M."/>
            <person name="Hultmark D."/>
            <person name="Hetru C."/>
            <person name="Jiang H."/>
            <person name="Grimmelikhuijzen C.J."/>
            <person name="Hauser F."/>
            <person name="Cazzamali G."/>
            <person name="Williamson M."/>
            <person name="Park Y."/>
            <person name="Li B."/>
            <person name="Tanaka Y."/>
            <person name="Predel R."/>
            <person name="Neupert S."/>
            <person name="Schachtner J."/>
            <person name="Verleyen P."/>
            <person name="Raible F."/>
            <person name="Bork P."/>
            <person name="Friedrich M."/>
            <person name="Walden K.K."/>
            <person name="Robertson H.M."/>
            <person name="Angeli S."/>
            <person name="Foret S."/>
            <person name="Bucher G."/>
            <person name="Schuetz S."/>
            <person name="Maleszka R."/>
            <person name="Wimmer E.A."/>
            <person name="Beeman R.W."/>
            <person name="Lorenzen M."/>
            <person name="Tomoyasu Y."/>
            <person name="Miller S.C."/>
            <person name="Grossmann D."/>
            <person name="Bucher G."/>
        </authorList>
    </citation>
    <scope>NUCLEOTIDE SEQUENCE [LARGE SCALE GENOMIC DNA]</scope>
    <source>
        <strain evidence="6 7">Georgia GA2</strain>
    </source>
</reference>
<dbReference type="EMBL" id="KQ971339">
    <property type="protein sequence ID" value="KYB27734.1"/>
    <property type="molecule type" value="Genomic_DNA"/>
</dbReference>
<accession>A0A139WIJ9</accession>
<feature type="transmembrane region" description="Helical" evidence="5">
    <location>
        <begin position="412"/>
        <end position="430"/>
    </location>
</feature>
<feature type="transmembrane region" description="Helical" evidence="5">
    <location>
        <begin position="215"/>
        <end position="236"/>
    </location>
</feature>
<dbReference type="InterPro" id="IPR005829">
    <property type="entry name" value="Sugar_transporter_CS"/>
</dbReference>
<evidence type="ECO:0000313" key="7">
    <source>
        <dbReference type="Proteomes" id="UP000007266"/>
    </source>
</evidence>
<keyword evidence="3 5" id="KW-1133">Transmembrane helix</keyword>
<comment type="subcellular location">
    <subcellularLocation>
        <location evidence="1">Membrane</location>
        <topology evidence="1">Multi-pass membrane protein</topology>
    </subcellularLocation>
</comment>
<dbReference type="InterPro" id="IPR036259">
    <property type="entry name" value="MFS_trans_sf"/>
</dbReference>
<feature type="transmembrane region" description="Helical" evidence="5">
    <location>
        <begin position="159"/>
        <end position="183"/>
    </location>
</feature>
<dbReference type="GO" id="GO:0016020">
    <property type="term" value="C:membrane"/>
    <property type="evidence" value="ECO:0007669"/>
    <property type="project" value="UniProtKB-SubCell"/>
</dbReference>
<keyword evidence="4 5" id="KW-0472">Membrane</keyword>
<keyword evidence="7" id="KW-1185">Reference proteome</keyword>
<dbReference type="Proteomes" id="UP000007266">
    <property type="component" value="Linkage group 4"/>
</dbReference>
<evidence type="ECO:0000256" key="2">
    <source>
        <dbReference type="ARBA" id="ARBA00022692"/>
    </source>
</evidence>
<gene>
    <name evidence="6" type="primary">AUGUSTUS-3.0.2_32953</name>
    <name evidence="6" type="ORF">TcasGA2_TC032953</name>
</gene>